<comment type="caution">
    <text evidence="1">The sequence shown here is derived from an EMBL/GenBank/DDBJ whole genome shotgun (WGS) entry which is preliminary data.</text>
</comment>
<dbReference type="AlphaFoldDB" id="A0AAE1RP38"/>
<gene>
    <name evidence="1" type="ORF">RND71_026542</name>
</gene>
<evidence type="ECO:0000313" key="1">
    <source>
        <dbReference type="EMBL" id="KAK4354348.1"/>
    </source>
</evidence>
<keyword evidence="2" id="KW-1185">Reference proteome</keyword>
<sequence>MASTGNGDLKEGIFLSLGKKEYMSLRKLQIPEQLQTASRSTTGWRTFLAYVRSVCSRSGFQGRAMARFTCIGISGLE</sequence>
<accession>A0AAE1RP38</accession>
<dbReference type="EMBL" id="JAVYJV010000014">
    <property type="protein sequence ID" value="KAK4354348.1"/>
    <property type="molecule type" value="Genomic_DNA"/>
</dbReference>
<evidence type="ECO:0000313" key="2">
    <source>
        <dbReference type="Proteomes" id="UP001291623"/>
    </source>
</evidence>
<protein>
    <submittedName>
        <fullName evidence="1">Uncharacterized protein</fullName>
    </submittedName>
</protein>
<organism evidence="1 2">
    <name type="scientific">Anisodus tanguticus</name>
    <dbReference type="NCBI Taxonomy" id="243964"/>
    <lineage>
        <taxon>Eukaryota</taxon>
        <taxon>Viridiplantae</taxon>
        <taxon>Streptophyta</taxon>
        <taxon>Embryophyta</taxon>
        <taxon>Tracheophyta</taxon>
        <taxon>Spermatophyta</taxon>
        <taxon>Magnoliopsida</taxon>
        <taxon>eudicotyledons</taxon>
        <taxon>Gunneridae</taxon>
        <taxon>Pentapetalae</taxon>
        <taxon>asterids</taxon>
        <taxon>lamiids</taxon>
        <taxon>Solanales</taxon>
        <taxon>Solanaceae</taxon>
        <taxon>Solanoideae</taxon>
        <taxon>Hyoscyameae</taxon>
        <taxon>Anisodus</taxon>
    </lineage>
</organism>
<name>A0AAE1RP38_9SOLA</name>
<reference evidence="1" key="1">
    <citation type="submission" date="2023-12" db="EMBL/GenBank/DDBJ databases">
        <title>Genome assembly of Anisodus tanguticus.</title>
        <authorList>
            <person name="Wang Y.-J."/>
        </authorList>
    </citation>
    <scope>NUCLEOTIDE SEQUENCE</scope>
    <source>
        <strain evidence="1">KB-2021</strain>
        <tissue evidence="1">Leaf</tissue>
    </source>
</reference>
<proteinExistence type="predicted"/>
<dbReference type="Proteomes" id="UP001291623">
    <property type="component" value="Unassembled WGS sequence"/>
</dbReference>